<dbReference type="EMBL" id="GITU01009255">
    <property type="protein sequence ID" value="MBC1177958.1"/>
    <property type="molecule type" value="Transcribed_RNA"/>
</dbReference>
<proteinExistence type="predicted"/>
<feature type="region of interest" description="Disordered" evidence="1">
    <location>
        <begin position="1"/>
        <end position="222"/>
    </location>
</feature>
<feature type="compositionally biased region" description="Basic residues" evidence="1">
    <location>
        <begin position="87"/>
        <end position="97"/>
    </location>
</feature>
<name>A0A7G3B1A7_LUTLO</name>
<accession>A0A7G3B1A7</accession>
<dbReference type="InterPro" id="IPR028124">
    <property type="entry name" value="SMAP_dom"/>
</dbReference>
<dbReference type="PANTHER" id="PTHR22426:SF2">
    <property type="entry name" value="ARGININE_SERINE-RICH COILED-COIL PROTEIN 2"/>
    <property type="match status" value="1"/>
</dbReference>
<reference evidence="3" key="1">
    <citation type="journal article" date="2020" name="BMC">
        <title>Leishmania infection induces a limited differential gene expression in the sand fly midgut.</title>
        <authorList>
            <person name="Coutinho-Abreu I.V."/>
            <person name="Serafim T.D."/>
            <person name="Meneses C."/>
            <person name="Kamhawi S."/>
            <person name="Oliveira F."/>
            <person name="Valenzuela J.G."/>
        </authorList>
    </citation>
    <scope>NUCLEOTIDE SEQUENCE</scope>
    <source>
        <strain evidence="3">Jacobina</strain>
        <tissue evidence="3">Midgut</tissue>
    </source>
</reference>
<feature type="compositionally biased region" description="Basic residues" evidence="1">
    <location>
        <begin position="184"/>
        <end position="199"/>
    </location>
</feature>
<evidence type="ECO:0000313" key="3">
    <source>
        <dbReference type="EMBL" id="MBC1177958.1"/>
    </source>
</evidence>
<feature type="compositionally biased region" description="Basic and acidic residues" evidence="1">
    <location>
        <begin position="98"/>
        <end position="112"/>
    </location>
</feature>
<dbReference type="VEuPathDB" id="VectorBase:LLONM1_008458"/>
<protein>
    <submittedName>
        <fullName evidence="3">Putative transcription termination factor rho</fullName>
    </submittedName>
</protein>
<evidence type="ECO:0000259" key="2">
    <source>
        <dbReference type="Pfam" id="PF15477"/>
    </source>
</evidence>
<feature type="compositionally biased region" description="Low complexity" evidence="1">
    <location>
        <begin position="210"/>
        <end position="222"/>
    </location>
</feature>
<feature type="compositionally biased region" description="Basic and acidic residues" evidence="1">
    <location>
        <begin position="74"/>
        <end position="83"/>
    </location>
</feature>
<feature type="compositionally biased region" description="Basic and acidic residues" evidence="1">
    <location>
        <begin position="49"/>
        <end position="58"/>
    </location>
</feature>
<feature type="compositionally biased region" description="Basic and acidic residues" evidence="1">
    <location>
        <begin position="19"/>
        <end position="39"/>
    </location>
</feature>
<feature type="domain" description="Small acidic protein-like" evidence="2">
    <location>
        <begin position="329"/>
        <end position="401"/>
    </location>
</feature>
<feature type="compositionally biased region" description="Basic and acidic residues" evidence="1">
    <location>
        <begin position="146"/>
        <end position="160"/>
    </location>
</feature>
<dbReference type="AlphaFoldDB" id="A0A7G3B1A7"/>
<organism evidence="3">
    <name type="scientific">Lutzomyia longipalpis</name>
    <name type="common">Sand fly</name>
    <dbReference type="NCBI Taxonomy" id="7200"/>
    <lineage>
        <taxon>Eukaryota</taxon>
        <taxon>Metazoa</taxon>
        <taxon>Ecdysozoa</taxon>
        <taxon>Arthropoda</taxon>
        <taxon>Hexapoda</taxon>
        <taxon>Insecta</taxon>
        <taxon>Pterygota</taxon>
        <taxon>Neoptera</taxon>
        <taxon>Endopterygota</taxon>
        <taxon>Diptera</taxon>
        <taxon>Nematocera</taxon>
        <taxon>Psychodoidea</taxon>
        <taxon>Psychodidae</taxon>
        <taxon>Lutzomyia</taxon>
        <taxon>Lutzomyia</taxon>
    </lineage>
</organism>
<dbReference type="PANTHER" id="PTHR22426">
    <property type="entry name" value="ARGININE_SERINE-RICH COILED-COIL PROTEIN 2"/>
    <property type="match status" value="1"/>
</dbReference>
<feature type="compositionally biased region" description="Basic residues" evidence="1">
    <location>
        <begin position="161"/>
        <end position="176"/>
    </location>
</feature>
<evidence type="ECO:0000256" key="1">
    <source>
        <dbReference type="SAM" id="MobiDB-lite"/>
    </source>
</evidence>
<dbReference type="Pfam" id="PF15477">
    <property type="entry name" value="SMAP"/>
    <property type="match status" value="1"/>
</dbReference>
<feature type="compositionally biased region" description="Basic and acidic residues" evidence="1">
    <location>
        <begin position="119"/>
        <end position="139"/>
    </location>
</feature>
<sequence>MDSIVNYSSEDEPEIMDNCTKKRDDSSKSRDGARRDHDTWGMSGSQGEATKRPKKDDTNYESVQMDMSEESEETSSRDGRDVPSPKAKSRSRERRRSRSADNEREATRYKSSKEHHRSSRDYREKDRDRGRKRDKDRDRDRRHRDRHSDRKKDSRRDRDRERHRRRSSSRERRRRSSSRESRRDRRRSKSRSRSHGRSRRSPDGKNNPQAVATPIAAAAAVSAAPTIPPPVAHALPSSPGLIPTVSVPVNSVADMRTERFDWRTQQRVQQLEKMGIDLKKTETAAIELPSYYNPGVVNPSRYAEQMQKRKLLWSHKKSDNVEQAAAAKWESAKFSQDQDGKVQSKFMRLMGIKEPPKASGATSASGGVDLVKKQEELFSTMEQQYEVARQVTHTMRGVGFGFSSQRPF</sequence>